<dbReference type="GO" id="GO:0004674">
    <property type="term" value="F:protein serine/threonine kinase activity"/>
    <property type="evidence" value="ECO:0007669"/>
    <property type="project" value="UniProtKB-KW"/>
</dbReference>
<organism evidence="8 9">
    <name type="scientific">Acanthopleuribacter pedis</name>
    <dbReference type="NCBI Taxonomy" id="442870"/>
    <lineage>
        <taxon>Bacteria</taxon>
        <taxon>Pseudomonadati</taxon>
        <taxon>Acidobacteriota</taxon>
        <taxon>Holophagae</taxon>
        <taxon>Acanthopleuribacterales</taxon>
        <taxon>Acanthopleuribacteraceae</taxon>
        <taxon>Acanthopleuribacter</taxon>
    </lineage>
</organism>
<keyword evidence="4 5" id="KW-0067">ATP-binding</keyword>
<dbReference type="Pfam" id="PF07721">
    <property type="entry name" value="TPR_4"/>
    <property type="match status" value="1"/>
</dbReference>
<keyword evidence="9" id="KW-1185">Reference proteome</keyword>
<dbReference type="Gene3D" id="1.25.40.10">
    <property type="entry name" value="Tetratricopeptide repeat domain"/>
    <property type="match status" value="3"/>
</dbReference>
<dbReference type="Pfam" id="PF13424">
    <property type="entry name" value="TPR_12"/>
    <property type="match status" value="2"/>
</dbReference>
<evidence type="ECO:0000259" key="7">
    <source>
        <dbReference type="PROSITE" id="PS50011"/>
    </source>
</evidence>
<dbReference type="RefSeq" id="WP_207862397.1">
    <property type="nucleotide sequence ID" value="NZ_JAFREP010000035.1"/>
</dbReference>
<dbReference type="SUPFAM" id="SSF56112">
    <property type="entry name" value="Protein kinase-like (PK-like)"/>
    <property type="match status" value="1"/>
</dbReference>
<dbReference type="GO" id="GO:0005524">
    <property type="term" value="F:ATP binding"/>
    <property type="evidence" value="ECO:0007669"/>
    <property type="project" value="UniProtKB-UniRule"/>
</dbReference>
<keyword evidence="3 8" id="KW-0418">Kinase</keyword>
<evidence type="ECO:0000256" key="4">
    <source>
        <dbReference type="ARBA" id="ARBA00022840"/>
    </source>
</evidence>
<dbReference type="SMART" id="SM00028">
    <property type="entry name" value="TPR"/>
    <property type="match status" value="6"/>
</dbReference>
<proteinExistence type="predicted"/>
<evidence type="ECO:0000256" key="6">
    <source>
        <dbReference type="SAM" id="Phobius"/>
    </source>
</evidence>
<accession>A0A8J7U6Y3</accession>
<dbReference type="Pfam" id="PF00069">
    <property type="entry name" value="Pkinase"/>
    <property type="match status" value="1"/>
</dbReference>
<dbReference type="InterPro" id="IPR017441">
    <property type="entry name" value="Protein_kinase_ATP_BS"/>
</dbReference>
<dbReference type="InterPro" id="IPR011990">
    <property type="entry name" value="TPR-like_helical_dom_sf"/>
</dbReference>
<dbReference type="InterPro" id="IPR000719">
    <property type="entry name" value="Prot_kinase_dom"/>
</dbReference>
<comment type="caution">
    <text evidence="8">The sequence shown here is derived from an EMBL/GenBank/DDBJ whole genome shotgun (WGS) entry which is preliminary data.</text>
</comment>
<keyword evidence="1" id="KW-0808">Transferase</keyword>
<protein>
    <submittedName>
        <fullName evidence="8">Serine/threonine protein kinase</fullName>
    </submittedName>
</protein>
<dbReference type="InterPro" id="IPR008271">
    <property type="entry name" value="Ser/Thr_kinase_AS"/>
</dbReference>
<evidence type="ECO:0000256" key="5">
    <source>
        <dbReference type="PROSITE-ProRule" id="PRU10141"/>
    </source>
</evidence>
<dbReference type="PRINTS" id="PR00381">
    <property type="entry name" value="KINESINLIGHT"/>
</dbReference>
<dbReference type="Gene3D" id="1.10.510.10">
    <property type="entry name" value="Transferase(Phosphotransferase) domain 1"/>
    <property type="match status" value="1"/>
</dbReference>
<dbReference type="GO" id="GO:0042802">
    <property type="term" value="F:identical protein binding"/>
    <property type="evidence" value="ECO:0007669"/>
    <property type="project" value="InterPro"/>
</dbReference>
<dbReference type="InterPro" id="IPR011717">
    <property type="entry name" value="TPR-4"/>
</dbReference>
<sequence>MTSDRWRQIAAMLEEARSLPTAARAAFLQEACGSDADLRHEVDSLLNVDEAALALLEQPFMEAPDLVGKRFGAYRLVRELGRGGMGTVYLAEQDEPHVRRVAIKLVNTSRPSAMQQQRFALEQEILGRLNHSAIAKLYQSGLVANGPAYFVMEYIEGAPITDYCDQHRLNLRERIELVMKVCDAVAHVHLKGVVHRDLKPSNILVQSEGEAAQPKIIDFGIAKDALGREDLTREGAAPGTLRYMSPEQAGLSGPDGLAVGCDFRTDVYALGVVLYELLVGKPPLTWPKGSGYAEVVRLICEETPLFADEAWRRSPTAEREALARRRGGSSRAIRARLGGDLRWILARALAKRPEDRYPSPRDFSRDLQRLLHDLPVEARRPHLGYILGKFVKRHLAAAGALGAVAALVPVFVLMLLFQQQQTALERDRAHRERDSAEAVTEFLVRLFHAKDPYKKHEGERSVTDLLQTAGDQMNRELESRPHLRSRLLGTMGRVYHHLGQVDEGRTRLEQALEDRAALAETAPEVLAGNLRYLAQLDQETGRYQQAEAGYREAANLLATHFGRDHLGYLEVRNLIGHLQFEQGLYEQAEPLLVETLAALRDAPRVDDLQIGRTLNNLAVLKQRQGKFDQAEVYFRDSLAIHSKAYGASHPLIAVLRNNLAAIHFQRGEYGPAEAHYRASLEIKVQRLGWDHPSIANSLNNLAVLHQEQGRWALAVSELCRAIHIREQHTEQVTLTLAQGYINLGRNQTLLGQTDDARASLNLAHAMITTAFGTDHPQIPFVLNNLARNEVEAGFVARAEALFRAGIQHSLNHQRTSEYLTAVLVAGLADTLSRQGRHAEALYQAESALGFLADIGHEDHWMFFQVQTTLGEALAGLGRFEEAEPVLREAYAGTVSRFGADHWKTGKARAALSRLENRKLTW</sequence>
<dbReference type="SUPFAM" id="SSF48452">
    <property type="entry name" value="TPR-like"/>
    <property type="match status" value="3"/>
</dbReference>
<keyword evidence="6" id="KW-1133">Transmembrane helix</keyword>
<keyword evidence="2 5" id="KW-0547">Nucleotide-binding</keyword>
<keyword evidence="6" id="KW-0812">Transmembrane</keyword>
<dbReference type="InterPro" id="IPR019734">
    <property type="entry name" value="TPR_rpt"/>
</dbReference>
<dbReference type="PROSITE" id="PS00108">
    <property type="entry name" value="PROTEIN_KINASE_ST"/>
    <property type="match status" value="1"/>
</dbReference>
<gene>
    <name evidence="8" type="ORF">J3U88_28380</name>
</gene>
<dbReference type="PANTHER" id="PTHR43289">
    <property type="entry name" value="MITOGEN-ACTIVATED PROTEIN KINASE KINASE KINASE 20-RELATED"/>
    <property type="match status" value="1"/>
</dbReference>
<name>A0A8J7U6Y3_9BACT</name>
<dbReference type="SMART" id="SM00220">
    <property type="entry name" value="S_TKc"/>
    <property type="match status" value="1"/>
</dbReference>
<dbReference type="Gene3D" id="3.30.200.20">
    <property type="entry name" value="Phosphorylase Kinase, domain 1"/>
    <property type="match status" value="1"/>
</dbReference>
<dbReference type="CDD" id="cd14014">
    <property type="entry name" value="STKc_PknB_like"/>
    <property type="match status" value="1"/>
</dbReference>
<reference evidence="8" key="1">
    <citation type="submission" date="2021-03" db="EMBL/GenBank/DDBJ databases">
        <authorList>
            <person name="Wang G."/>
        </authorList>
    </citation>
    <scope>NUCLEOTIDE SEQUENCE</scope>
    <source>
        <strain evidence="8">KCTC 12899</strain>
    </source>
</reference>
<feature type="binding site" evidence="5">
    <location>
        <position position="104"/>
    </location>
    <ligand>
        <name>ATP</name>
        <dbReference type="ChEBI" id="CHEBI:30616"/>
    </ligand>
</feature>
<keyword evidence="8" id="KW-0723">Serine/threonine-protein kinase</keyword>
<evidence type="ECO:0000313" key="8">
    <source>
        <dbReference type="EMBL" id="MBO1322424.1"/>
    </source>
</evidence>
<evidence type="ECO:0000256" key="2">
    <source>
        <dbReference type="ARBA" id="ARBA00022741"/>
    </source>
</evidence>
<evidence type="ECO:0000256" key="3">
    <source>
        <dbReference type="ARBA" id="ARBA00022777"/>
    </source>
</evidence>
<feature type="transmembrane region" description="Helical" evidence="6">
    <location>
        <begin position="395"/>
        <end position="417"/>
    </location>
</feature>
<keyword evidence="6" id="KW-0472">Membrane</keyword>
<dbReference type="PANTHER" id="PTHR43289:SF6">
    <property type="entry name" value="SERINE_THREONINE-PROTEIN KINASE NEKL-3"/>
    <property type="match status" value="1"/>
</dbReference>
<feature type="domain" description="Protein kinase" evidence="7">
    <location>
        <begin position="74"/>
        <end position="371"/>
    </location>
</feature>
<dbReference type="PROSITE" id="PS00107">
    <property type="entry name" value="PROTEIN_KINASE_ATP"/>
    <property type="match status" value="1"/>
</dbReference>
<dbReference type="EMBL" id="JAFREP010000035">
    <property type="protein sequence ID" value="MBO1322424.1"/>
    <property type="molecule type" value="Genomic_DNA"/>
</dbReference>
<evidence type="ECO:0000256" key="1">
    <source>
        <dbReference type="ARBA" id="ARBA00022679"/>
    </source>
</evidence>
<dbReference type="Pfam" id="PF13374">
    <property type="entry name" value="TPR_10"/>
    <property type="match status" value="2"/>
</dbReference>
<dbReference type="PROSITE" id="PS50011">
    <property type="entry name" value="PROTEIN_KINASE_DOM"/>
    <property type="match status" value="1"/>
</dbReference>
<dbReference type="InterPro" id="IPR011009">
    <property type="entry name" value="Kinase-like_dom_sf"/>
</dbReference>
<evidence type="ECO:0000313" key="9">
    <source>
        <dbReference type="Proteomes" id="UP000664417"/>
    </source>
</evidence>
<dbReference type="Proteomes" id="UP000664417">
    <property type="component" value="Unassembled WGS sequence"/>
</dbReference>
<dbReference type="AlphaFoldDB" id="A0A8J7U6Y3"/>